<dbReference type="KEGG" id="mbu:Mbur_0643"/>
<accession>Q12Y62</accession>
<organism evidence="1 2">
    <name type="scientific">Methanococcoides burtonii (strain DSM 6242 / NBRC 107633 / OCM 468 / ACE-M)</name>
    <dbReference type="NCBI Taxonomy" id="259564"/>
    <lineage>
        <taxon>Archaea</taxon>
        <taxon>Methanobacteriati</taxon>
        <taxon>Methanobacteriota</taxon>
        <taxon>Stenosarchaea group</taxon>
        <taxon>Methanomicrobia</taxon>
        <taxon>Methanosarcinales</taxon>
        <taxon>Methanosarcinaceae</taxon>
        <taxon>Methanococcoides</taxon>
    </lineage>
</organism>
<reference evidence="2" key="1">
    <citation type="journal article" date="2009" name="ISME J.">
        <title>The genome sequence of the psychrophilic archaeon, Methanococcoides burtonii: the role of genome evolution in cold adaptation.</title>
        <authorList>
            <person name="Allen M.A."/>
            <person name="Lauro F.M."/>
            <person name="Williams T.J."/>
            <person name="Burg D."/>
            <person name="Siddiqui K.S."/>
            <person name="De Francisci D."/>
            <person name="Chong K.W."/>
            <person name="Pilak O."/>
            <person name="Chew H.H."/>
            <person name="De Maere M.Z."/>
            <person name="Ting L."/>
            <person name="Katrib M."/>
            <person name="Ng C."/>
            <person name="Sowers K.R."/>
            <person name="Galperin M.Y."/>
            <person name="Anderson I.J."/>
            <person name="Ivanova N."/>
            <person name="Dalin E."/>
            <person name="Martinez M."/>
            <person name="Lapidus A."/>
            <person name="Hauser L."/>
            <person name="Land M."/>
            <person name="Thomas T."/>
            <person name="Cavicchioli R."/>
        </authorList>
    </citation>
    <scope>NUCLEOTIDE SEQUENCE [LARGE SCALE GENOMIC DNA]</scope>
    <source>
        <strain evidence="2">DSM 6242 / NBRC 107633 / OCM 468 / ACE-M</strain>
    </source>
</reference>
<dbReference type="Proteomes" id="UP000001979">
    <property type="component" value="Chromosome"/>
</dbReference>
<gene>
    <name evidence="1" type="ordered locus">Mbur_0643</name>
</gene>
<sequence length="128" mass="15070">MQLFLFHKANFHIMAYAGVQRDYQSVADALIREKFGDKADTAQVKFVLETGDVKELLKIAQAKLTDAKRLQVARLMFNLQQNRLALDHLNWRISILQLHLRMWEALSVQERKISNHLMKMVISWLMIY</sequence>
<proteinExistence type="predicted"/>
<protein>
    <submittedName>
        <fullName evidence="1">Uncharacterized protein</fullName>
    </submittedName>
</protein>
<name>Q12Y62_METBU</name>
<evidence type="ECO:0000313" key="1">
    <source>
        <dbReference type="EMBL" id="ABE51614.1"/>
    </source>
</evidence>
<dbReference type="EMBL" id="CP000300">
    <property type="protein sequence ID" value="ABE51614.1"/>
    <property type="molecule type" value="Genomic_DNA"/>
</dbReference>
<dbReference type="AlphaFoldDB" id="Q12Y62"/>
<evidence type="ECO:0000313" key="2">
    <source>
        <dbReference type="Proteomes" id="UP000001979"/>
    </source>
</evidence>
<dbReference type="HOGENOM" id="CLU_1954653_0_0_2"/>
<keyword evidence="2" id="KW-1185">Reference proteome</keyword>